<evidence type="ECO:0000259" key="1">
    <source>
        <dbReference type="Pfam" id="PF04738"/>
    </source>
</evidence>
<dbReference type="AlphaFoldDB" id="A0A931CLD6"/>
<feature type="domain" description="Lantibiotic dehydratase N-terminal" evidence="1">
    <location>
        <begin position="47"/>
        <end position="694"/>
    </location>
</feature>
<evidence type="ECO:0000313" key="4">
    <source>
        <dbReference type="Proteomes" id="UP000598146"/>
    </source>
</evidence>
<sequence>MYQSLDNALLIRAAVCRPDQVKAWPDLISSDAASSWPQWIRQALQIPGFAAAVDHASPDLTQRIHAVLAGTAPERDARRVVLAVMRYLLRATTRATPYGLFAGVAAATAHEPATAHVGDNHRPVARIRTPWLDEALARLEADRQLRQDLLVHANDLLTERGELIVLEHRASSTAEGAPVHVRVRVTAAVRVALHSACSPLRWADLVDKVAAGCDVSPAAAERLLGHLLEQRLLVTELRPSMTATDPLAAVLAVLNRLPDQTTPETPVPKSAAEVVNVLRRVAHLKRRHDQARSRAAATSDRRELAAAAAIVSDRPAVAVDLRLDAEIVLPPIVTRETARAAAALTRLSVPAPIGWAAWHRRFLERFGPYALVPVRDAVDPVCGLDYPAGFAGAAPAASPPVTGRDRALVALAQRAALARQREIVVEDDLLAQVGGEAPDTAQASTELTVRVHASSLLDIRAGAFTLTLVRASRNAGTSTGRMLDLLDPAEQQRMAAAYTDGTPRITEGALLSQLVSPTRYAISMDVARAPQVLPHLTPVGEYHTDDDPQQITVNDIAVIADPHRLYLICLSRRRPIQLVPFTAADPARQMTPLARFLAEASTALAAPCHPFDWGPAAHDLPYHPRLRYGRTILSAARWRLTSNDLPAAGASWTNWLGQFTRWRELTGCPSQVSVGSSDQRLALDLDEPAHQALLRDYLARYPVTVLREAPPGAGWIGDRPHEVVVPLVATSPPVPAPTLPAEATCVRQHGFLPGGHHTYLKVYAGLDQQDHVLTGHLDDLLGGQPGEWWFQRYHDPDQHLRLRLTGDRTAPVQRWSENLRAAGLTVRVQLDTDFPEVSRFGGSHAYPSAQTVFAADSAAVIAQLTATGSSNGPHPQALTAASMLDIVTAVLGGPDAACRWLTEHTRPQRTAPPRPVYNQAVHLADPERTAFTAAPWGEGILAAWRARATALAAYRDVRQAAGTDPATLLPDLLHLHHTRLTGPDRDAEGVCLHLARAAALSWSARTRSRS</sequence>
<organism evidence="3 4">
    <name type="scientific">Actinoplanes aureus</name>
    <dbReference type="NCBI Taxonomy" id="2792083"/>
    <lineage>
        <taxon>Bacteria</taxon>
        <taxon>Bacillati</taxon>
        <taxon>Actinomycetota</taxon>
        <taxon>Actinomycetes</taxon>
        <taxon>Micromonosporales</taxon>
        <taxon>Micromonosporaceae</taxon>
        <taxon>Actinoplanes</taxon>
    </lineage>
</organism>
<keyword evidence="4" id="KW-1185">Reference proteome</keyword>
<dbReference type="NCBIfam" id="TIGR03891">
    <property type="entry name" value="thiopep_ocin"/>
    <property type="match status" value="1"/>
</dbReference>
<proteinExistence type="predicted"/>
<dbReference type="Pfam" id="PF14028">
    <property type="entry name" value="Lant_dehydr_C"/>
    <property type="match status" value="1"/>
</dbReference>
<evidence type="ECO:0000259" key="2">
    <source>
        <dbReference type="Pfam" id="PF14028"/>
    </source>
</evidence>
<gene>
    <name evidence="3" type="ORF">I4J89_47860</name>
</gene>
<name>A0A931CLD6_9ACTN</name>
<dbReference type="Pfam" id="PF04738">
    <property type="entry name" value="Lant_dehydr_N"/>
    <property type="match status" value="1"/>
</dbReference>
<dbReference type="RefSeq" id="WP_196420896.1">
    <property type="nucleotide sequence ID" value="NZ_JADQTO010000055.1"/>
</dbReference>
<feature type="domain" description="Thiopeptide-type bacteriocin biosynthesis" evidence="2">
    <location>
        <begin position="759"/>
        <end position="998"/>
    </location>
</feature>
<reference evidence="3" key="1">
    <citation type="submission" date="2020-11" db="EMBL/GenBank/DDBJ databases">
        <title>Isolation and identification of active actinomycetes.</title>
        <authorList>
            <person name="Sun X."/>
        </authorList>
    </citation>
    <scope>NUCLEOTIDE SEQUENCE</scope>
    <source>
        <strain evidence="3">NEAU-A11</strain>
    </source>
</reference>
<dbReference type="EMBL" id="JADQTO010000055">
    <property type="protein sequence ID" value="MBG0569151.1"/>
    <property type="molecule type" value="Genomic_DNA"/>
</dbReference>
<dbReference type="InterPro" id="IPR006827">
    <property type="entry name" value="Lant_deHydtase_N"/>
</dbReference>
<accession>A0A931CLD6</accession>
<protein>
    <submittedName>
        <fullName evidence="3">Lantibiotic dehydratase</fullName>
    </submittedName>
</protein>
<evidence type="ECO:0000313" key="3">
    <source>
        <dbReference type="EMBL" id="MBG0569151.1"/>
    </source>
</evidence>
<comment type="caution">
    <text evidence="3">The sequence shown here is derived from an EMBL/GenBank/DDBJ whole genome shotgun (WGS) entry which is preliminary data.</text>
</comment>
<dbReference type="InterPro" id="IPR023809">
    <property type="entry name" value="Thiopep_bacteriocin_synth_dom"/>
</dbReference>
<dbReference type="Proteomes" id="UP000598146">
    <property type="component" value="Unassembled WGS sequence"/>
</dbReference>